<dbReference type="EMBL" id="JAGSXJ010000048">
    <property type="protein sequence ID" value="KAH6661942.1"/>
    <property type="molecule type" value="Genomic_DNA"/>
</dbReference>
<dbReference type="GO" id="GO:0008270">
    <property type="term" value="F:zinc ion binding"/>
    <property type="evidence" value="ECO:0007669"/>
    <property type="project" value="InterPro"/>
</dbReference>
<dbReference type="PANTHER" id="PTHR42813">
    <property type="entry name" value="ZINC-TYPE ALCOHOL DEHYDROGENASE-LIKE"/>
    <property type="match status" value="1"/>
</dbReference>
<reference evidence="10" key="1">
    <citation type="journal article" date="2021" name="Nat. Commun.">
        <title>Genetic determinants of endophytism in the Arabidopsis root mycobiome.</title>
        <authorList>
            <person name="Mesny F."/>
            <person name="Miyauchi S."/>
            <person name="Thiergart T."/>
            <person name="Pickel B."/>
            <person name="Atanasova L."/>
            <person name="Karlsson M."/>
            <person name="Huettel B."/>
            <person name="Barry K.W."/>
            <person name="Haridas S."/>
            <person name="Chen C."/>
            <person name="Bauer D."/>
            <person name="Andreopoulos W."/>
            <person name="Pangilinan J."/>
            <person name="LaButti K."/>
            <person name="Riley R."/>
            <person name="Lipzen A."/>
            <person name="Clum A."/>
            <person name="Drula E."/>
            <person name="Henrissat B."/>
            <person name="Kohler A."/>
            <person name="Grigoriev I.V."/>
            <person name="Martin F.M."/>
            <person name="Hacquard S."/>
        </authorList>
    </citation>
    <scope>NUCLEOTIDE SEQUENCE</scope>
    <source>
        <strain evidence="10">MPI-SDFR-AT-0117</strain>
    </source>
</reference>
<evidence type="ECO:0000313" key="10">
    <source>
        <dbReference type="EMBL" id="KAH6661942.1"/>
    </source>
</evidence>
<sequence length="374" mass="39911">MSLNNTMRGVVYSSVPYQVTVETLPVPVIINQTDAVVRITTSGICGSDLHSYRGVIGNGATTYTMGHEAIGVVEDIGTAVSALSVGDYVIISDTASHGDWQMEPEFVEYFGAGGGLDGLQAEYARVPFADDNLMPIPLTRNTTTPSLEQDYLMIGDIFTTAWTALTWSGFQPGDSVAVFGAGPVGLLAAYSAILRGASRVYSVDHVQQRLDLAKSIGAIPINFLDSDPVQQIMAQEPTGVRRSVDAVGMEAVNADLQIEGDIVIRQMIGVTGMRGGLGVVGVYAAFPSSPAAPRADVLSSNATVPWTEFFIKGLSIKSGLVDPKPVAPELIRLVAQGKAHPSFITSASISIEDAPEYYQKFNRTEETKVFIRFP</sequence>
<comment type="similarity">
    <text evidence="2 7">Belongs to the zinc-containing alcohol dehydrogenase family.</text>
</comment>
<dbReference type="PROSITE" id="PS00059">
    <property type="entry name" value="ADH_ZINC"/>
    <property type="match status" value="1"/>
</dbReference>
<organism evidence="10 11">
    <name type="scientific">Plectosphaerella plurivora</name>
    <dbReference type="NCBI Taxonomy" id="936078"/>
    <lineage>
        <taxon>Eukaryota</taxon>
        <taxon>Fungi</taxon>
        <taxon>Dikarya</taxon>
        <taxon>Ascomycota</taxon>
        <taxon>Pezizomycotina</taxon>
        <taxon>Sordariomycetes</taxon>
        <taxon>Hypocreomycetidae</taxon>
        <taxon>Glomerellales</taxon>
        <taxon>Plectosphaerellaceae</taxon>
        <taxon>Plectosphaerella</taxon>
    </lineage>
</organism>
<dbReference type="PANTHER" id="PTHR42813:SF3">
    <property type="entry name" value="GLUTATHIONE-INDEPENDENT FORMALDEHYDE DEHYDROGENASE"/>
    <property type="match status" value="1"/>
</dbReference>
<proteinExistence type="inferred from homology"/>
<dbReference type="SUPFAM" id="SSF51735">
    <property type="entry name" value="NAD(P)-binding Rossmann-fold domains"/>
    <property type="match status" value="1"/>
</dbReference>
<evidence type="ECO:0000259" key="8">
    <source>
        <dbReference type="Pfam" id="PF00107"/>
    </source>
</evidence>
<dbReference type="InterPro" id="IPR011032">
    <property type="entry name" value="GroES-like_sf"/>
</dbReference>
<feature type="domain" description="Alcohol dehydrogenase-like C-terminal" evidence="8">
    <location>
        <begin position="183"/>
        <end position="257"/>
    </location>
</feature>
<evidence type="ECO:0000256" key="1">
    <source>
        <dbReference type="ARBA" id="ARBA00001947"/>
    </source>
</evidence>
<keyword evidence="11" id="KW-1185">Reference proteome</keyword>
<dbReference type="GO" id="GO:0016491">
    <property type="term" value="F:oxidoreductase activity"/>
    <property type="evidence" value="ECO:0007669"/>
    <property type="project" value="UniProtKB-KW"/>
</dbReference>
<dbReference type="InterPro" id="IPR013154">
    <property type="entry name" value="ADH-like_N"/>
</dbReference>
<evidence type="ECO:0000256" key="5">
    <source>
        <dbReference type="ARBA" id="ARBA00023002"/>
    </source>
</evidence>
<evidence type="ECO:0008006" key="12">
    <source>
        <dbReference type="Google" id="ProtNLM"/>
    </source>
</evidence>
<keyword evidence="5" id="KW-0560">Oxidoreductase</keyword>
<dbReference type="Pfam" id="PF00107">
    <property type="entry name" value="ADH_zinc_N"/>
    <property type="match status" value="1"/>
</dbReference>
<dbReference type="CDD" id="cd08282">
    <property type="entry name" value="PFDH_like"/>
    <property type="match status" value="1"/>
</dbReference>
<name>A0A9P8V0M9_9PEZI</name>
<dbReference type="Proteomes" id="UP000770015">
    <property type="component" value="Unassembled WGS sequence"/>
</dbReference>
<keyword evidence="3 7" id="KW-0479">Metal-binding</keyword>
<evidence type="ECO:0000256" key="4">
    <source>
        <dbReference type="ARBA" id="ARBA00022833"/>
    </source>
</evidence>
<comment type="cofactor">
    <cofactor evidence="1 7">
        <name>Zn(2+)</name>
        <dbReference type="ChEBI" id="CHEBI:29105"/>
    </cofactor>
</comment>
<evidence type="ECO:0000256" key="2">
    <source>
        <dbReference type="ARBA" id="ARBA00008072"/>
    </source>
</evidence>
<dbReference type="InterPro" id="IPR002328">
    <property type="entry name" value="ADH_Zn_CS"/>
</dbReference>
<evidence type="ECO:0000313" key="11">
    <source>
        <dbReference type="Proteomes" id="UP000770015"/>
    </source>
</evidence>
<dbReference type="OrthoDB" id="3941538at2759"/>
<dbReference type="AlphaFoldDB" id="A0A9P8V0M9"/>
<dbReference type="Pfam" id="PF08240">
    <property type="entry name" value="ADH_N"/>
    <property type="match status" value="1"/>
</dbReference>
<evidence type="ECO:0000256" key="3">
    <source>
        <dbReference type="ARBA" id="ARBA00022723"/>
    </source>
</evidence>
<dbReference type="Gene3D" id="3.40.50.720">
    <property type="entry name" value="NAD(P)-binding Rossmann-like Domain"/>
    <property type="match status" value="1"/>
</dbReference>
<evidence type="ECO:0000256" key="7">
    <source>
        <dbReference type="RuleBase" id="RU361277"/>
    </source>
</evidence>
<keyword evidence="4 7" id="KW-0862">Zinc</keyword>
<dbReference type="InterPro" id="IPR036291">
    <property type="entry name" value="NAD(P)-bd_dom_sf"/>
</dbReference>
<feature type="domain" description="Alcohol dehydrogenase-like N-terminal" evidence="9">
    <location>
        <begin position="32"/>
        <end position="137"/>
    </location>
</feature>
<protein>
    <recommendedName>
        <fullName evidence="12">Alcohol dehydrogenase</fullName>
    </recommendedName>
</protein>
<evidence type="ECO:0000259" key="9">
    <source>
        <dbReference type="Pfam" id="PF08240"/>
    </source>
</evidence>
<dbReference type="InterPro" id="IPR013149">
    <property type="entry name" value="ADH-like_C"/>
</dbReference>
<gene>
    <name evidence="10" type="ORF">F5X68DRAFT_178450</name>
</gene>
<dbReference type="Gene3D" id="3.90.180.10">
    <property type="entry name" value="Medium-chain alcohol dehydrogenases, catalytic domain"/>
    <property type="match status" value="1"/>
</dbReference>
<keyword evidence="6" id="KW-0520">NAD</keyword>
<evidence type="ECO:0000256" key="6">
    <source>
        <dbReference type="ARBA" id="ARBA00023027"/>
    </source>
</evidence>
<comment type="caution">
    <text evidence="10">The sequence shown here is derived from an EMBL/GenBank/DDBJ whole genome shotgun (WGS) entry which is preliminary data.</text>
</comment>
<dbReference type="SUPFAM" id="SSF50129">
    <property type="entry name" value="GroES-like"/>
    <property type="match status" value="1"/>
</dbReference>
<accession>A0A9P8V0M9</accession>